<organism evidence="1 2">
    <name type="scientific">Periconia digitata</name>
    <dbReference type="NCBI Taxonomy" id="1303443"/>
    <lineage>
        <taxon>Eukaryota</taxon>
        <taxon>Fungi</taxon>
        <taxon>Dikarya</taxon>
        <taxon>Ascomycota</taxon>
        <taxon>Pezizomycotina</taxon>
        <taxon>Dothideomycetes</taxon>
        <taxon>Pleosporomycetidae</taxon>
        <taxon>Pleosporales</taxon>
        <taxon>Massarineae</taxon>
        <taxon>Periconiaceae</taxon>
        <taxon>Periconia</taxon>
    </lineage>
</organism>
<evidence type="ECO:0008006" key="3">
    <source>
        <dbReference type="Google" id="ProtNLM"/>
    </source>
</evidence>
<dbReference type="InterPro" id="IPR032675">
    <property type="entry name" value="LRR_dom_sf"/>
</dbReference>
<dbReference type="OrthoDB" id="5279008at2759"/>
<evidence type="ECO:0000313" key="1">
    <source>
        <dbReference type="EMBL" id="CAI6333544.1"/>
    </source>
</evidence>
<accession>A0A9W4XIU2</accession>
<keyword evidence="2" id="KW-1185">Reference proteome</keyword>
<sequence length="434" mass="49265">MPSVLPPMITCSMRAPIECLPVELVDLIVTNFSLADYQNVRLASKQLIYLTLSSFRDRYFTRRTTTLASSSLDRLIRVSACRHLADAVLYLDVKLLNRADYENLLQISRVGIYPPPKRFARVPQVKADEISQEARLFEYMRRDEDPKIVIDKLARALRRLRHLESVRMRVNGTTVASVPSEVYDDHAFLASSFTAIVGALSKSELKIKELYTIKGTSIRATTKSANLSYRAFALPSYVSSSLTQAFCSLRTLGLSLCTDYMDSRVPGWEKSICSFIGSASALEELVLCTQLNYGLPQWRVAVIHALARSVRLRALTTLQIHGFHVTMSDMREFIRAHSSTLRKLTIRKCHMLEDTWKSLLASFQGLDLEYMRLVKLQQQSIPKHMYWMPPTGEKKNKIVLDIRGKLPTKRMDEMLADAIETLVSSVPLHEALDS</sequence>
<proteinExistence type="predicted"/>
<dbReference type="Proteomes" id="UP001152607">
    <property type="component" value="Unassembled WGS sequence"/>
</dbReference>
<name>A0A9W4XIU2_9PLEO</name>
<comment type="caution">
    <text evidence="1">The sequence shown here is derived from an EMBL/GenBank/DDBJ whole genome shotgun (WGS) entry which is preliminary data.</text>
</comment>
<gene>
    <name evidence="1" type="ORF">PDIGIT_LOCUS6586</name>
</gene>
<protein>
    <recommendedName>
        <fullName evidence="3">F-box domain-containing protein</fullName>
    </recommendedName>
</protein>
<dbReference type="EMBL" id="CAOQHR010000004">
    <property type="protein sequence ID" value="CAI6333544.1"/>
    <property type="molecule type" value="Genomic_DNA"/>
</dbReference>
<evidence type="ECO:0000313" key="2">
    <source>
        <dbReference type="Proteomes" id="UP001152607"/>
    </source>
</evidence>
<dbReference type="Gene3D" id="3.80.10.10">
    <property type="entry name" value="Ribonuclease Inhibitor"/>
    <property type="match status" value="1"/>
</dbReference>
<reference evidence="1" key="1">
    <citation type="submission" date="2023-01" db="EMBL/GenBank/DDBJ databases">
        <authorList>
            <person name="Van Ghelder C."/>
            <person name="Rancurel C."/>
        </authorList>
    </citation>
    <scope>NUCLEOTIDE SEQUENCE</scope>
    <source>
        <strain evidence="1">CNCM I-4278</strain>
    </source>
</reference>
<dbReference type="AlphaFoldDB" id="A0A9W4XIU2"/>
<dbReference type="SUPFAM" id="SSF52047">
    <property type="entry name" value="RNI-like"/>
    <property type="match status" value="1"/>
</dbReference>